<proteinExistence type="predicted"/>
<gene>
    <name evidence="1" type="ORF">HYN49_13430</name>
</gene>
<dbReference type="EMBL" id="CP029187">
    <property type="protein sequence ID" value="AWI26818.1"/>
    <property type="molecule type" value="Genomic_DNA"/>
</dbReference>
<organism evidence="1 2">
    <name type="scientific">Flavobacterium pallidum</name>
    <dbReference type="NCBI Taxonomy" id="2172098"/>
    <lineage>
        <taxon>Bacteria</taxon>
        <taxon>Pseudomonadati</taxon>
        <taxon>Bacteroidota</taxon>
        <taxon>Flavobacteriia</taxon>
        <taxon>Flavobacteriales</taxon>
        <taxon>Flavobacteriaceae</taxon>
        <taxon>Flavobacterium</taxon>
    </lineage>
</organism>
<sequence length="152" mass="17381">MKNLVAMVFYILFITNNCLSQARKSNVQKINIDTSKIAVLKTEKYRGFQKFKSAGLDNSEILLAEKLLAKSVHKYNEGNNWSTINLKKYNRQYVAAINQKGEKIIYINCYCEPNAINWKEELSEVDDGGNCFFSLMINLSLQLTEELDVNGP</sequence>
<reference evidence="1 2" key="1">
    <citation type="submission" date="2018-05" db="EMBL/GenBank/DDBJ databases">
        <title>Genome sequencing of Flavobacterium sp. HYN0049.</title>
        <authorList>
            <person name="Yi H."/>
            <person name="Baek C."/>
        </authorList>
    </citation>
    <scope>NUCLEOTIDE SEQUENCE [LARGE SCALE GENOMIC DNA]</scope>
    <source>
        <strain evidence="1 2">HYN0049</strain>
    </source>
</reference>
<dbReference type="RefSeq" id="WP_108904595.1">
    <property type="nucleotide sequence ID" value="NZ_CP029187.1"/>
</dbReference>
<dbReference type="Proteomes" id="UP000244937">
    <property type="component" value="Chromosome"/>
</dbReference>
<name>A0A2S1SK80_9FLAO</name>
<dbReference type="AlphaFoldDB" id="A0A2S1SK80"/>
<dbReference type="KEGG" id="fpal:HYN49_13430"/>
<evidence type="ECO:0000313" key="2">
    <source>
        <dbReference type="Proteomes" id="UP000244937"/>
    </source>
</evidence>
<accession>A0A2S1SK80</accession>
<keyword evidence="2" id="KW-1185">Reference proteome</keyword>
<evidence type="ECO:0000313" key="1">
    <source>
        <dbReference type="EMBL" id="AWI26818.1"/>
    </source>
</evidence>
<protein>
    <submittedName>
        <fullName evidence="1">Uncharacterized protein</fullName>
    </submittedName>
</protein>
<dbReference type="OrthoDB" id="4301792at2"/>